<evidence type="ECO:0000313" key="8">
    <source>
        <dbReference type="EMBL" id="OHU94021.1"/>
    </source>
</evidence>
<dbReference type="InterPro" id="IPR014716">
    <property type="entry name" value="Fibrinogen_a/b/g_C_1"/>
</dbReference>
<feature type="domain" description="Fibrinogen C-terminal" evidence="7">
    <location>
        <begin position="146"/>
        <end position="209"/>
    </location>
</feature>
<keyword evidence="4" id="KW-1015">Disulfide bond</keyword>
<keyword evidence="5" id="KW-0175">Coiled coil</keyword>
<dbReference type="NCBIfam" id="NF040941">
    <property type="entry name" value="GGGWT_bact"/>
    <property type="match status" value="1"/>
</dbReference>
<comment type="caution">
    <text evidence="8">The sequence shown here is derived from an EMBL/GenBank/DDBJ whole genome shotgun (WGS) entry which is preliminary data.</text>
</comment>
<dbReference type="AlphaFoldDB" id="A0A1S1N6Y6"/>
<evidence type="ECO:0000256" key="4">
    <source>
        <dbReference type="ARBA" id="ARBA00023157"/>
    </source>
</evidence>
<evidence type="ECO:0000256" key="6">
    <source>
        <dbReference type="SAM" id="SignalP"/>
    </source>
</evidence>
<dbReference type="RefSeq" id="WP_070993313.1">
    <property type="nucleotide sequence ID" value="NZ_CBCSHD010000004.1"/>
</dbReference>
<dbReference type="GO" id="GO:0005615">
    <property type="term" value="C:extracellular space"/>
    <property type="evidence" value="ECO:0007669"/>
    <property type="project" value="TreeGrafter"/>
</dbReference>
<evidence type="ECO:0000256" key="1">
    <source>
        <dbReference type="ARBA" id="ARBA00022723"/>
    </source>
</evidence>
<protein>
    <recommendedName>
        <fullName evidence="7">Fibrinogen C-terminal domain-containing protein</fullName>
    </recommendedName>
</protein>
<dbReference type="InterPro" id="IPR002181">
    <property type="entry name" value="Fibrinogen_a/b/g_C_dom"/>
</dbReference>
<evidence type="ECO:0000313" key="9">
    <source>
        <dbReference type="Proteomes" id="UP000180253"/>
    </source>
</evidence>
<evidence type="ECO:0000259" key="7">
    <source>
        <dbReference type="PROSITE" id="PS51406"/>
    </source>
</evidence>
<gene>
    <name evidence="8" type="ORF">BIW53_17530</name>
</gene>
<keyword evidence="9" id="KW-1185">Reference proteome</keyword>
<accession>A0A1S1N6Y6</accession>
<dbReference type="Gene3D" id="3.90.215.10">
    <property type="entry name" value="Gamma Fibrinogen, chain A, domain 1"/>
    <property type="match status" value="1"/>
</dbReference>
<dbReference type="Proteomes" id="UP000180253">
    <property type="component" value="Unassembled WGS sequence"/>
</dbReference>
<evidence type="ECO:0000256" key="2">
    <source>
        <dbReference type="ARBA" id="ARBA00022734"/>
    </source>
</evidence>
<dbReference type="GO" id="GO:0046872">
    <property type="term" value="F:metal ion binding"/>
    <property type="evidence" value="ECO:0007669"/>
    <property type="project" value="UniProtKB-KW"/>
</dbReference>
<dbReference type="PANTHER" id="PTHR16146">
    <property type="entry name" value="INTELECTIN"/>
    <property type="match status" value="1"/>
</dbReference>
<dbReference type="PROSITE" id="PS51406">
    <property type="entry name" value="FIBRINOGEN_C_2"/>
    <property type="match status" value="1"/>
</dbReference>
<evidence type="ECO:0000256" key="3">
    <source>
        <dbReference type="ARBA" id="ARBA00022837"/>
    </source>
</evidence>
<feature type="coiled-coil region" evidence="5">
    <location>
        <begin position="92"/>
        <end position="126"/>
    </location>
</feature>
<proteinExistence type="predicted"/>
<reference evidence="8 9" key="1">
    <citation type="submission" date="2016-10" db="EMBL/GenBank/DDBJ databases">
        <title>Pseudoalteromonas amylolytica sp. nov., isolated from the surface seawater.</title>
        <authorList>
            <person name="Wu Y.-H."/>
            <person name="Cheng H."/>
            <person name="Jin X.-B."/>
            <person name="Wang C.-S."/>
            <person name="Xu X.-W."/>
        </authorList>
    </citation>
    <scope>NUCLEOTIDE SEQUENCE [LARGE SCALE GENOMIC DNA]</scope>
    <source>
        <strain evidence="8 9">JCM 12483</strain>
    </source>
</reference>
<dbReference type="Pfam" id="PF00147">
    <property type="entry name" value="Fibrinogen_C"/>
    <property type="match status" value="1"/>
</dbReference>
<evidence type="ECO:0000256" key="5">
    <source>
        <dbReference type="SAM" id="Coils"/>
    </source>
</evidence>
<feature type="chain" id="PRO_5010207579" description="Fibrinogen C-terminal domain-containing protein" evidence="6">
    <location>
        <begin position="27"/>
        <end position="353"/>
    </location>
</feature>
<dbReference type="InterPro" id="IPR036056">
    <property type="entry name" value="Fibrinogen-like_C"/>
</dbReference>
<sequence>MTYKLTKVKAALLLILGSANTGSVLAQEPISETWIYQNGVMSTVHQVGIGTDAPSDALEVKGNVTAYDPVMPGHLVTKRHLDGYVESLQQADAALGTKAQDLEAQLQALQNQYNQLRTDHNNLQSAHWWLQNDYLNLLARVEAIEDKLTPKGRNCLDIKTMEPTSATGFYLIDPDGAEVGVLPFKVWCDMDYQGGGWTLFANHKDGIENIQQGELISPESYSVMNSERWVALRATTTGGMMFKDEHGRISQLNQAKVNDANCRNIYTEDNLAQLSTLGDYGLIWHHEDTNCDVSLDFSGVILGDKDSTRAGSYTYQGASVIQAPNSTVRFDVWPYGSDESSRNQQNELQYFIK</sequence>
<dbReference type="EMBL" id="MNAN01000035">
    <property type="protein sequence ID" value="OHU94021.1"/>
    <property type="molecule type" value="Genomic_DNA"/>
</dbReference>
<dbReference type="GO" id="GO:0070492">
    <property type="term" value="F:oligosaccharide binding"/>
    <property type="evidence" value="ECO:0007669"/>
    <property type="project" value="TreeGrafter"/>
</dbReference>
<organism evidence="8 9">
    <name type="scientific">Pseudoalteromonas byunsanensis</name>
    <dbReference type="NCBI Taxonomy" id="327939"/>
    <lineage>
        <taxon>Bacteria</taxon>
        <taxon>Pseudomonadati</taxon>
        <taxon>Pseudomonadota</taxon>
        <taxon>Gammaproteobacteria</taxon>
        <taxon>Alteromonadales</taxon>
        <taxon>Pseudoalteromonadaceae</taxon>
        <taxon>Pseudoalteromonas</taxon>
    </lineage>
</organism>
<name>A0A1S1N6Y6_9GAMM</name>
<dbReference type="STRING" id="327939.BIW53_17530"/>
<keyword evidence="1" id="KW-0479">Metal-binding</keyword>
<keyword evidence="2" id="KW-0430">Lectin</keyword>
<keyword evidence="6" id="KW-0732">Signal</keyword>
<dbReference type="SUPFAM" id="SSF56496">
    <property type="entry name" value="Fibrinogen C-terminal domain-like"/>
    <property type="match status" value="1"/>
</dbReference>
<keyword evidence="3" id="KW-0106">Calcium</keyword>
<dbReference type="OrthoDB" id="6306552at2"/>
<dbReference type="PANTHER" id="PTHR16146:SF46">
    <property type="entry name" value="INTELECTIN-1A-RELATED"/>
    <property type="match status" value="1"/>
</dbReference>
<feature type="signal peptide" evidence="6">
    <location>
        <begin position="1"/>
        <end position="26"/>
    </location>
</feature>